<name>A0A923KWF1_9BURK</name>
<dbReference type="InterPro" id="IPR022798">
    <property type="entry name" value="BcsD_bac"/>
</dbReference>
<sequence>MSKNDLQYYESQQCSLQWRAFLNAFSAEFSTKGDLKDLRLFMHQLGRNMASGLGFKGGDNLQLLEDNMNAIWERMHWGWVEINEEAEALVLLHHASPLKTAFGEQALSWTPALLEGIYASWFEGMGMDSSLRLQQKTAEAGFAQVLVFELKRQVEESPFFGRR</sequence>
<accession>A0A923KWF1</accession>
<dbReference type="Pfam" id="PF03500">
    <property type="entry name" value="Cellsynth_D"/>
    <property type="match status" value="1"/>
</dbReference>
<dbReference type="RefSeq" id="WP_186882021.1">
    <property type="nucleotide sequence ID" value="NZ_JACOGG010000015.1"/>
</dbReference>
<evidence type="ECO:0008006" key="3">
    <source>
        <dbReference type="Google" id="ProtNLM"/>
    </source>
</evidence>
<dbReference type="GO" id="GO:0030244">
    <property type="term" value="P:cellulose biosynthetic process"/>
    <property type="evidence" value="ECO:0007669"/>
    <property type="project" value="InterPro"/>
</dbReference>
<dbReference type="Proteomes" id="UP000612361">
    <property type="component" value="Unassembled WGS sequence"/>
</dbReference>
<evidence type="ECO:0000313" key="1">
    <source>
        <dbReference type="EMBL" id="MBC3936472.1"/>
    </source>
</evidence>
<protein>
    <recommendedName>
        <fullName evidence="3">Cellulose synthase subunit D</fullName>
    </recommendedName>
</protein>
<gene>
    <name evidence="1" type="ORF">H8K47_13965</name>
</gene>
<dbReference type="EMBL" id="JACOGG010000015">
    <property type="protein sequence ID" value="MBC3936472.1"/>
    <property type="molecule type" value="Genomic_DNA"/>
</dbReference>
<organism evidence="1 2">
    <name type="scientific">Undibacterium rugosum</name>
    <dbReference type="NCBI Taxonomy" id="2762291"/>
    <lineage>
        <taxon>Bacteria</taxon>
        <taxon>Pseudomonadati</taxon>
        <taxon>Pseudomonadota</taxon>
        <taxon>Betaproteobacteria</taxon>
        <taxon>Burkholderiales</taxon>
        <taxon>Oxalobacteraceae</taxon>
        <taxon>Undibacterium</taxon>
    </lineage>
</organism>
<keyword evidence="2" id="KW-1185">Reference proteome</keyword>
<proteinExistence type="predicted"/>
<reference evidence="1" key="1">
    <citation type="submission" date="2020-08" db="EMBL/GenBank/DDBJ databases">
        <title>Novel species isolated from subtropical streams in China.</title>
        <authorList>
            <person name="Lu H."/>
        </authorList>
    </citation>
    <scope>NUCLEOTIDE SEQUENCE</scope>
    <source>
        <strain evidence="1">CY7W</strain>
    </source>
</reference>
<dbReference type="AlphaFoldDB" id="A0A923KWF1"/>
<dbReference type="Gene3D" id="3.30.70.2590">
    <property type="match status" value="1"/>
</dbReference>
<comment type="caution">
    <text evidence="1">The sequence shown here is derived from an EMBL/GenBank/DDBJ whole genome shotgun (WGS) entry which is preliminary data.</text>
</comment>
<dbReference type="InterPro" id="IPR038470">
    <property type="entry name" value="Cellsynth_D_sf"/>
</dbReference>
<evidence type="ECO:0000313" key="2">
    <source>
        <dbReference type="Proteomes" id="UP000612361"/>
    </source>
</evidence>